<proteinExistence type="predicted"/>
<accession>A0A4R8MCJ3</accession>
<dbReference type="RefSeq" id="WP_133955932.1">
    <property type="nucleotide sequence ID" value="NZ_SORI01000002.1"/>
</dbReference>
<evidence type="ECO:0000259" key="1">
    <source>
        <dbReference type="Pfam" id="PF15919"/>
    </source>
</evidence>
<gene>
    <name evidence="2" type="ORF">C8D99_10275</name>
</gene>
<dbReference type="Gene3D" id="3.30.160.250">
    <property type="match status" value="1"/>
</dbReference>
<evidence type="ECO:0000313" key="2">
    <source>
        <dbReference type="EMBL" id="TDY63094.1"/>
    </source>
</evidence>
<dbReference type="InterPro" id="IPR031807">
    <property type="entry name" value="HicB-like"/>
</dbReference>
<organism evidence="2 3">
    <name type="scientific">Aminivibrio pyruvatiphilus</name>
    <dbReference type="NCBI Taxonomy" id="1005740"/>
    <lineage>
        <taxon>Bacteria</taxon>
        <taxon>Thermotogati</taxon>
        <taxon>Synergistota</taxon>
        <taxon>Synergistia</taxon>
        <taxon>Synergistales</taxon>
        <taxon>Aminobacteriaceae</taxon>
        <taxon>Aminivibrio</taxon>
    </lineage>
</organism>
<feature type="domain" description="HicB-like antitoxin of toxin-antitoxin system" evidence="1">
    <location>
        <begin position="9"/>
        <end position="112"/>
    </location>
</feature>
<reference evidence="2 3" key="1">
    <citation type="submission" date="2019-03" db="EMBL/GenBank/DDBJ databases">
        <title>Genomic Encyclopedia of Type Strains, Phase IV (KMG-IV): sequencing the most valuable type-strain genomes for metagenomic binning, comparative biology and taxonomic classification.</title>
        <authorList>
            <person name="Goeker M."/>
        </authorList>
    </citation>
    <scope>NUCLEOTIDE SEQUENCE [LARGE SCALE GENOMIC DNA]</scope>
    <source>
        <strain evidence="2 3">DSM 25964</strain>
    </source>
</reference>
<dbReference type="EMBL" id="SORI01000002">
    <property type="protein sequence ID" value="TDY63094.1"/>
    <property type="molecule type" value="Genomic_DNA"/>
</dbReference>
<evidence type="ECO:0000313" key="3">
    <source>
        <dbReference type="Proteomes" id="UP000295066"/>
    </source>
</evidence>
<dbReference type="AlphaFoldDB" id="A0A4R8MCJ3"/>
<protein>
    <submittedName>
        <fullName evidence="2">Putative RNase H-like HicB family nuclease</fullName>
    </submittedName>
</protein>
<keyword evidence="3" id="KW-1185">Reference proteome</keyword>
<dbReference type="OrthoDB" id="5419659at2"/>
<dbReference type="Proteomes" id="UP000295066">
    <property type="component" value="Unassembled WGS sequence"/>
</dbReference>
<dbReference type="Pfam" id="PF15919">
    <property type="entry name" value="HicB_lk_antitox"/>
    <property type="match status" value="1"/>
</dbReference>
<name>A0A4R8MCJ3_9BACT</name>
<comment type="caution">
    <text evidence="2">The sequence shown here is derived from an EMBL/GenBank/DDBJ whole genome shotgun (WGS) entry which is preliminary data.</text>
</comment>
<sequence>MNRPNYYKYPAVFSPDGDGWTVRFPDLDNCFTSADTVEEAIVEAQAVLQDCMYFREEQKDEIPEPTPMENVALEEGSFVQVVVAVMPPVRRAWSRKAVKKTLTIPAWMEEELRKREDVNVSLILQEALKKELKIKEPVSF</sequence>
<dbReference type="SUPFAM" id="SSF143100">
    <property type="entry name" value="TTHA1013/TTHA0281-like"/>
    <property type="match status" value="1"/>
</dbReference>
<dbReference type="InterPro" id="IPR035069">
    <property type="entry name" value="TTHA1013/TTHA0281-like"/>
</dbReference>